<keyword evidence="3" id="KW-1185">Reference proteome</keyword>
<comment type="caution">
    <text evidence="2">The sequence shown here is derived from an EMBL/GenBank/DDBJ whole genome shotgun (WGS) entry which is preliminary data.</text>
</comment>
<reference evidence="2 3" key="1">
    <citation type="submission" date="2018-04" db="EMBL/GenBank/DDBJ databases">
        <title>Genomic Encyclopedia of Archaeal and Bacterial Type Strains, Phase II (KMG-II): from individual species to whole genera.</title>
        <authorList>
            <person name="Goeker M."/>
        </authorList>
    </citation>
    <scope>NUCLEOTIDE SEQUENCE [LARGE SCALE GENOMIC DNA]</scope>
    <source>
        <strain evidence="2 3">DSM 23082</strain>
    </source>
</reference>
<feature type="transmembrane region" description="Helical" evidence="1">
    <location>
        <begin position="12"/>
        <end position="28"/>
    </location>
</feature>
<feature type="transmembrane region" description="Helical" evidence="1">
    <location>
        <begin position="34"/>
        <end position="54"/>
    </location>
</feature>
<dbReference type="Proteomes" id="UP000244174">
    <property type="component" value="Unassembled WGS sequence"/>
</dbReference>
<organism evidence="2 3">
    <name type="scientific">Christiangramia gaetbulicola</name>
    <dbReference type="NCBI Taxonomy" id="703340"/>
    <lineage>
        <taxon>Bacteria</taxon>
        <taxon>Pseudomonadati</taxon>
        <taxon>Bacteroidota</taxon>
        <taxon>Flavobacteriia</taxon>
        <taxon>Flavobacteriales</taxon>
        <taxon>Flavobacteriaceae</taxon>
        <taxon>Christiangramia</taxon>
    </lineage>
</organism>
<evidence type="ECO:0000256" key="1">
    <source>
        <dbReference type="SAM" id="Phobius"/>
    </source>
</evidence>
<dbReference type="EMBL" id="QBKQ01000002">
    <property type="protein sequence ID" value="PTX43464.1"/>
    <property type="molecule type" value="Genomic_DNA"/>
</dbReference>
<evidence type="ECO:0000313" key="2">
    <source>
        <dbReference type="EMBL" id="PTX43464.1"/>
    </source>
</evidence>
<keyword evidence="1" id="KW-1133">Transmembrane helix</keyword>
<gene>
    <name evidence="2" type="ORF">C8P64_1992</name>
</gene>
<proteinExistence type="predicted"/>
<protein>
    <submittedName>
        <fullName evidence="2">Uncharacterized protein</fullName>
    </submittedName>
</protein>
<name>A0A2T6AI22_9FLAO</name>
<evidence type="ECO:0000313" key="3">
    <source>
        <dbReference type="Proteomes" id="UP000244174"/>
    </source>
</evidence>
<accession>A0A2T6AI22</accession>
<keyword evidence="1" id="KW-0812">Transmembrane</keyword>
<sequence>MIQKILNIRPIFLYMLSGLITFIAREFFQIGSVSYYIMIAFAILLFILAIIRLLK</sequence>
<keyword evidence="1" id="KW-0472">Membrane</keyword>
<dbReference type="AlphaFoldDB" id="A0A2T6AI22"/>